<proteinExistence type="predicted"/>
<name>A0A1Q3DZU3_LENED</name>
<dbReference type="EMBL" id="BDGU01000030">
    <property type="protein sequence ID" value="GAW00384.1"/>
    <property type="molecule type" value="Genomic_DNA"/>
</dbReference>
<reference evidence="1 2" key="2">
    <citation type="submission" date="2017-02" db="EMBL/GenBank/DDBJ databases">
        <title>A genome survey and senescence transcriptome analysis in Lentinula edodes.</title>
        <authorList>
            <person name="Sakamoto Y."/>
            <person name="Nakade K."/>
            <person name="Sato S."/>
            <person name="Yoshida Y."/>
            <person name="Miyazaki K."/>
            <person name="Natsume S."/>
            <person name="Konno N."/>
        </authorList>
    </citation>
    <scope>NUCLEOTIDE SEQUENCE [LARGE SCALE GENOMIC DNA]</scope>
    <source>
        <strain evidence="1 2">NBRC 111202</strain>
    </source>
</reference>
<dbReference type="AlphaFoldDB" id="A0A1Q3DZU3"/>
<evidence type="ECO:0000313" key="2">
    <source>
        <dbReference type="Proteomes" id="UP000188533"/>
    </source>
</evidence>
<organism evidence="1 2">
    <name type="scientific">Lentinula edodes</name>
    <name type="common">Shiitake mushroom</name>
    <name type="synonym">Lentinus edodes</name>
    <dbReference type="NCBI Taxonomy" id="5353"/>
    <lineage>
        <taxon>Eukaryota</taxon>
        <taxon>Fungi</taxon>
        <taxon>Dikarya</taxon>
        <taxon>Basidiomycota</taxon>
        <taxon>Agaricomycotina</taxon>
        <taxon>Agaricomycetes</taxon>
        <taxon>Agaricomycetidae</taxon>
        <taxon>Agaricales</taxon>
        <taxon>Marasmiineae</taxon>
        <taxon>Omphalotaceae</taxon>
        <taxon>Lentinula</taxon>
    </lineage>
</organism>
<keyword evidence="2" id="KW-1185">Reference proteome</keyword>
<dbReference type="Proteomes" id="UP000188533">
    <property type="component" value="Unassembled WGS sequence"/>
</dbReference>
<evidence type="ECO:0000313" key="1">
    <source>
        <dbReference type="EMBL" id="GAW00384.1"/>
    </source>
</evidence>
<accession>A0A1Q3DZU3</accession>
<comment type="caution">
    <text evidence="1">The sequence shown here is derived from an EMBL/GenBank/DDBJ whole genome shotgun (WGS) entry which is preliminary data.</text>
</comment>
<protein>
    <submittedName>
        <fullName evidence="1">Uncharacterized protein</fullName>
    </submittedName>
</protein>
<sequence>MSIIEDIYKRCPRRDPKKATEDLKAASEDYPKGKALSEELQLDRKRLKDDSYMRPRKLFYGFGVNIQDFIDYHQRYNLPRPPPEDDRSLLWLYMMDQVLEDLKKTCHFYRFKRELAISV</sequence>
<gene>
    <name evidence="1" type="ORF">LENED_001900</name>
</gene>
<reference evidence="1 2" key="1">
    <citation type="submission" date="2016-08" db="EMBL/GenBank/DDBJ databases">
        <authorList>
            <consortium name="Lentinula edodes genome sequencing consortium"/>
            <person name="Sakamoto Y."/>
            <person name="Nakade K."/>
            <person name="Sato S."/>
            <person name="Yoshida Y."/>
            <person name="Miyazaki K."/>
            <person name="Natsume S."/>
            <person name="Konno N."/>
        </authorList>
    </citation>
    <scope>NUCLEOTIDE SEQUENCE [LARGE SCALE GENOMIC DNA]</scope>
    <source>
        <strain evidence="1 2">NBRC 111202</strain>
    </source>
</reference>